<dbReference type="RefSeq" id="WP_318704653.1">
    <property type="nucleotide sequence ID" value="NZ_CALWMU010000016.1"/>
</dbReference>
<evidence type="ECO:0000313" key="1">
    <source>
        <dbReference type="EMBL" id="HIW80151.1"/>
    </source>
</evidence>
<comment type="caution">
    <text evidence="1">The sequence shown here is derived from an EMBL/GenBank/DDBJ whole genome shotgun (WGS) entry which is preliminary data.</text>
</comment>
<gene>
    <name evidence="1" type="ORF">H9742_01260</name>
</gene>
<dbReference type="EMBL" id="DXGH01000006">
    <property type="protein sequence ID" value="HIW80151.1"/>
    <property type="molecule type" value="Genomic_DNA"/>
</dbReference>
<name>A0A9D1R1V4_9FIRM</name>
<evidence type="ECO:0000313" key="2">
    <source>
        <dbReference type="Proteomes" id="UP000824265"/>
    </source>
</evidence>
<sequence length="82" mass="9952">MRRYEKEQGDQLVQVICNRCGKELRLENGYLKEGCLNVDYVFGYFSEKDGLRHRFDLCEECYDEMIRHFRIPVQISQERELL</sequence>
<dbReference type="Proteomes" id="UP000824265">
    <property type="component" value="Unassembled WGS sequence"/>
</dbReference>
<organism evidence="1 2">
    <name type="scientific">Candidatus Acetatifactor stercoripullorum</name>
    <dbReference type="NCBI Taxonomy" id="2838414"/>
    <lineage>
        <taxon>Bacteria</taxon>
        <taxon>Bacillati</taxon>
        <taxon>Bacillota</taxon>
        <taxon>Clostridia</taxon>
        <taxon>Lachnospirales</taxon>
        <taxon>Lachnospiraceae</taxon>
        <taxon>Acetatifactor</taxon>
    </lineage>
</organism>
<proteinExistence type="predicted"/>
<protein>
    <submittedName>
        <fullName evidence="1">Uncharacterized protein</fullName>
    </submittedName>
</protein>
<accession>A0A9D1R1V4</accession>
<reference evidence="1" key="2">
    <citation type="submission" date="2021-04" db="EMBL/GenBank/DDBJ databases">
        <authorList>
            <person name="Gilroy R."/>
        </authorList>
    </citation>
    <scope>NUCLEOTIDE SEQUENCE</scope>
    <source>
        <strain evidence="1">CHK195-6426</strain>
    </source>
</reference>
<reference evidence="1" key="1">
    <citation type="journal article" date="2021" name="PeerJ">
        <title>Extensive microbial diversity within the chicken gut microbiome revealed by metagenomics and culture.</title>
        <authorList>
            <person name="Gilroy R."/>
            <person name="Ravi A."/>
            <person name="Getino M."/>
            <person name="Pursley I."/>
            <person name="Horton D.L."/>
            <person name="Alikhan N.F."/>
            <person name="Baker D."/>
            <person name="Gharbi K."/>
            <person name="Hall N."/>
            <person name="Watson M."/>
            <person name="Adriaenssens E.M."/>
            <person name="Foster-Nyarko E."/>
            <person name="Jarju S."/>
            <person name="Secka A."/>
            <person name="Antonio M."/>
            <person name="Oren A."/>
            <person name="Chaudhuri R.R."/>
            <person name="La Ragione R."/>
            <person name="Hildebrand F."/>
            <person name="Pallen M.J."/>
        </authorList>
    </citation>
    <scope>NUCLEOTIDE SEQUENCE</scope>
    <source>
        <strain evidence="1">CHK195-6426</strain>
    </source>
</reference>
<dbReference type="AlphaFoldDB" id="A0A9D1R1V4"/>